<feature type="transmembrane region" description="Helical" evidence="7">
    <location>
        <begin position="58"/>
        <end position="76"/>
    </location>
</feature>
<feature type="domain" description="Cation/H+ exchanger transmembrane" evidence="8">
    <location>
        <begin position="16"/>
        <end position="368"/>
    </location>
</feature>
<dbReference type="Proteomes" id="UP001596506">
    <property type="component" value="Unassembled WGS sequence"/>
</dbReference>
<evidence type="ECO:0000256" key="3">
    <source>
        <dbReference type="ARBA" id="ARBA00022692"/>
    </source>
</evidence>
<evidence type="ECO:0000313" key="10">
    <source>
        <dbReference type="Proteomes" id="UP001596506"/>
    </source>
</evidence>
<dbReference type="InterPro" id="IPR006153">
    <property type="entry name" value="Cation/H_exchanger_TM"/>
</dbReference>
<evidence type="ECO:0000256" key="2">
    <source>
        <dbReference type="ARBA" id="ARBA00022449"/>
    </source>
</evidence>
<keyword evidence="10" id="KW-1185">Reference proteome</keyword>
<gene>
    <name evidence="9" type="ORF">ACFQQA_07935</name>
</gene>
<evidence type="ECO:0000256" key="1">
    <source>
        <dbReference type="ARBA" id="ARBA00004141"/>
    </source>
</evidence>
<feature type="transmembrane region" description="Helical" evidence="7">
    <location>
        <begin position="273"/>
        <end position="303"/>
    </location>
</feature>
<feature type="transmembrane region" description="Helical" evidence="7">
    <location>
        <begin position="187"/>
        <end position="208"/>
    </location>
</feature>
<dbReference type="PANTHER" id="PTHR43021:SF2">
    <property type="entry name" value="CATION_H+ EXCHANGER DOMAIN-CONTAINING PROTEIN"/>
    <property type="match status" value="1"/>
</dbReference>
<reference evidence="10" key="1">
    <citation type="journal article" date="2019" name="Int. J. Syst. Evol. Microbiol.">
        <title>The Global Catalogue of Microorganisms (GCM) 10K type strain sequencing project: providing services to taxonomists for standard genome sequencing and annotation.</title>
        <authorList>
            <consortium name="The Broad Institute Genomics Platform"/>
            <consortium name="The Broad Institute Genome Sequencing Center for Infectious Disease"/>
            <person name="Wu L."/>
            <person name="Ma J."/>
        </authorList>
    </citation>
    <scope>NUCLEOTIDE SEQUENCE [LARGE SCALE GENOMIC DNA]</scope>
    <source>
        <strain evidence="10">CCUG 60559</strain>
    </source>
</reference>
<accession>A0ABW2IV46</accession>
<dbReference type="Pfam" id="PF00999">
    <property type="entry name" value="Na_H_Exchanger"/>
    <property type="match status" value="1"/>
</dbReference>
<keyword evidence="4 7" id="KW-1133">Transmembrane helix</keyword>
<name>A0ABW2IV46_9GAMM</name>
<keyword evidence="5" id="KW-0406">Ion transport</keyword>
<evidence type="ECO:0000256" key="5">
    <source>
        <dbReference type="ARBA" id="ARBA00023065"/>
    </source>
</evidence>
<dbReference type="PANTHER" id="PTHR43021">
    <property type="entry name" value="NA(+)/H(+) ANTIPORTER-RELATED"/>
    <property type="match status" value="1"/>
</dbReference>
<sequence length="401" mass="42554">MSHAQDLLMIGGIMLLALGAHTLGQRMHVPRVTLLLLVGALAGPEVLDLIPARVSDNFGLVTELTLAMVGFLLGERMSLRDLRQGREAIIVSLAVTLVTALLIFLATWFVTQNLPASLVLAAISTATDPAATLDVMRETASRGPLTRVVAQVVAIDDAWGAILFSILLVFAELFSGDGAHLFKTIGYGFYEVFGAIILGGLLGLPMAWMTGRLKPGEPMLLESAGFVFLAAGIAGAVDVSYLLTCMTLGITVANRAHHHVRPFRSIEGIVEPFLAMFFFLAGFGLDWGLLSTLGLLGAVYVLARTSGRILGGYTGGVLAGSSHTVRWRNGACLLPQAGVAMGLALVATNRMPEIAFILPLVIGSTVLFELIGPPVTMYQLHKAGESGKGYLEEPDDDYSQP</sequence>
<evidence type="ECO:0000256" key="7">
    <source>
        <dbReference type="SAM" id="Phobius"/>
    </source>
</evidence>
<dbReference type="EMBL" id="JBHTBD010000002">
    <property type="protein sequence ID" value="MFC7294650.1"/>
    <property type="molecule type" value="Genomic_DNA"/>
</dbReference>
<evidence type="ECO:0000256" key="4">
    <source>
        <dbReference type="ARBA" id="ARBA00022989"/>
    </source>
</evidence>
<organism evidence="9 10">
    <name type="scientific">Marinobacter aromaticivorans</name>
    <dbReference type="NCBI Taxonomy" id="1494078"/>
    <lineage>
        <taxon>Bacteria</taxon>
        <taxon>Pseudomonadati</taxon>
        <taxon>Pseudomonadota</taxon>
        <taxon>Gammaproteobacteria</taxon>
        <taxon>Pseudomonadales</taxon>
        <taxon>Marinobacteraceae</taxon>
        <taxon>Marinobacter</taxon>
    </lineage>
</organism>
<keyword evidence="6 7" id="KW-0472">Membrane</keyword>
<comment type="subcellular location">
    <subcellularLocation>
        <location evidence="1">Membrane</location>
        <topology evidence="1">Multi-pass membrane protein</topology>
    </subcellularLocation>
</comment>
<protein>
    <submittedName>
        <fullName evidence="9">Cation:proton antiporter</fullName>
    </submittedName>
</protein>
<keyword evidence="2" id="KW-0050">Antiport</keyword>
<dbReference type="Gene3D" id="1.20.1530.20">
    <property type="match status" value="1"/>
</dbReference>
<feature type="transmembrane region" description="Helical" evidence="7">
    <location>
        <begin position="6"/>
        <end position="23"/>
    </location>
</feature>
<evidence type="ECO:0000256" key="6">
    <source>
        <dbReference type="ARBA" id="ARBA00023136"/>
    </source>
</evidence>
<comment type="caution">
    <text evidence="9">The sequence shown here is derived from an EMBL/GenBank/DDBJ whole genome shotgun (WGS) entry which is preliminary data.</text>
</comment>
<dbReference type="InterPro" id="IPR038770">
    <property type="entry name" value="Na+/solute_symporter_sf"/>
</dbReference>
<feature type="transmembrane region" description="Helical" evidence="7">
    <location>
        <begin position="228"/>
        <end position="252"/>
    </location>
</feature>
<dbReference type="RefSeq" id="WP_100687521.1">
    <property type="nucleotide sequence ID" value="NZ_JBHTBD010000002.1"/>
</dbReference>
<keyword evidence="3 7" id="KW-0812">Transmembrane</keyword>
<evidence type="ECO:0000259" key="8">
    <source>
        <dbReference type="Pfam" id="PF00999"/>
    </source>
</evidence>
<feature type="transmembrane region" description="Helical" evidence="7">
    <location>
        <begin position="158"/>
        <end position="175"/>
    </location>
</feature>
<feature type="transmembrane region" description="Helical" evidence="7">
    <location>
        <begin position="88"/>
        <end position="110"/>
    </location>
</feature>
<feature type="transmembrane region" description="Helical" evidence="7">
    <location>
        <begin position="354"/>
        <end position="372"/>
    </location>
</feature>
<evidence type="ECO:0000313" key="9">
    <source>
        <dbReference type="EMBL" id="MFC7294650.1"/>
    </source>
</evidence>
<keyword evidence="2" id="KW-0813">Transport</keyword>
<proteinExistence type="predicted"/>